<protein>
    <submittedName>
        <fullName evidence="1">Uncharacterized protein</fullName>
    </submittedName>
</protein>
<evidence type="ECO:0000313" key="2">
    <source>
        <dbReference type="Proteomes" id="UP000572635"/>
    </source>
</evidence>
<sequence length="65" mass="7326">MCRPSWGRARAAAQQLRGLALLRRVRDRIDREYARPLDVEAPARGVHMLAGRLSRGARSGHPLPR</sequence>
<reference evidence="1 2" key="1">
    <citation type="submission" date="2020-08" db="EMBL/GenBank/DDBJ databases">
        <title>Sequencing the genomes of 1000 actinobacteria strains.</title>
        <authorList>
            <person name="Klenk H.-P."/>
        </authorList>
    </citation>
    <scope>NUCLEOTIDE SEQUENCE [LARGE SCALE GENOMIC DNA]</scope>
    <source>
        <strain evidence="1 2">DSM 44551</strain>
    </source>
</reference>
<keyword evidence="2" id="KW-1185">Reference proteome</keyword>
<evidence type="ECO:0000313" key="1">
    <source>
        <dbReference type="EMBL" id="MBB5430385.1"/>
    </source>
</evidence>
<comment type="caution">
    <text evidence="1">The sequence shown here is derived from an EMBL/GenBank/DDBJ whole genome shotgun (WGS) entry which is preliminary data.</text>
</comment>
<accession>A0A7W8QHK8</accession>
<dbReference type="EMBL" id="JACHDB010000001">
    <property type="protein sequence ID" value="MBB5430385.1"/>
    <property type="molecule type" value="Genomic_DNA"/>
</dbReference>
<dbReference type="AlphaFoldDB" id="A0A7W8QHK8"/>
<dbReference type="Proteomes" id="UP000572635">
    <property type="component" value="Unassembled WGS sequence"/>
</dbReference>
<organism evidence="1 2">
    <name type="scientific">Nocardiopsis composta</name>
    <dbReference type="NCBI Taxonomy" id="157465"/>
    <lineage>
        <taxon>Bacteria</taxon>
        <taxon>Bacillati</taxon>
        <taxon>Actinomycetota</taxon>
        <taxon>Actinomycetes</taxon>
        <taxon>Streptosporangiales</taxon>
        <taxon>Nocardiopsidaceae</taxon>
        <taxon>Nocardiopsis</taxon>
    </lineage>
</organism>
<name>A0A7W8QHK8_9ACTN</name>
<proteinExistence type="predicted"/>
<gene>
    <name evidence="1" type="ORF">HDA36_000469</name>
</gene>